<dbReference type="KEGG" id="run:DR864_09820"/>
<evidence type="ECO:0000259" key="2">
    <source>
        <dbReference type="Pfam" id="PF06580"/>
    </source>
</evidence>
<dbReference type="Pfam" id="PF06580">
    <property type="entry name" value="His_kinase"/>
    <property type="match status" value="1"/>
</dbReference>
<dbReference type="SUPFAM" id="SSF55874">
    <property type="entry name" value="ATPase domain of HSP90 chaperone/DNA topoisomerase II/histidine kinase"/>
    <property type="match status" value="1"/>
</dbReference>
<dbReference type="Proteomes" id="UP000251993">
    <property type="component" value="Chromosome"/>
</dbReference>
<name>A0A344TH89_9BACT</name>
<evidence type="ECO:0000313" key="3">
    <source>
        <dbReference type="EMBL" id="AXE18010.1"/>
    </source>
</evidence>
<organism evidence="3 4">
    <name type="scientific">Runella rosea</name>
    <dbReference type="NCBI Taxonomy" id="2259595"/>
    <lineage>
        <taxon>Bacteria</taxon>
        <taxon>Pseudomonadati</taxon>
        <taxon>Bacteroidota</taxon>
        <taxon>Cytophagia</taxon>
        <taxon>Cytophagales</taxon>
        <taxon>Spirosomataceae</taxon>
        <taxon>Runella</taxon>
    </lineage>
</organism>
<sequence length="341" mass="40199">MEKFFRYRLDHVLFWIATISFHAYNRSYIIYKLSIGDFVGELLVRNILLAAVIYGNLWVLIPRFFNTKRYGLYFLALSGTVLLYVVLKNLHDMYLYGYVLGDIERRSLLTNAFYNVSIAVFYAIFSMAIWLSREWFYQREIVQKIKNEQLATELQYLKSQINPHIVFNTLNLIYGSIHKTNPEARQLVLQFSDLLRYQLYECNVEKVSIEKEIDYLNNYVILQRLRKNDALNVHFIPNENLANITVAPLLFSPFVENAFKYVSNHENKPNYIDIQIFRNENLLIFKCENSKNQHPSNPIYGSGGIGIANVKRRLELLYPQHHILKIAEESDVFRIELSLVL</sequence>
<keyword evidence="4" id="KW-1185">Reference proteome</keyword>
<feature type="domain" description="Signal transduction histidine kinase internal region" evidence="2">
    <location>
        <begin position="152"/>
        <end position="230"/>
    </location>
</feature>
<dbReference type="InterPro" id="IPR050640">
    <property type="entry name" value="Bact_2-comp_sensor_kinase"/>
</dbReference>
<dbReference type="PANTHER" id="PTHR34220:SF7">
    <property type="entry name" value="SENSOR HISTIDINE KINASE YPDA"/>
    <property type="match status" value="1"/>
</dbReference>
<accession>A0A344TH89</accession>
<evidence type="ECO:0000313" key="4">
    <source>
        <dbReference type="Proteomes" id="UP000251993"/>
    </source>
</evidence>
<dbReference type="InterPro" id="IPR036890">
    <property type="entry name" value="HATPase_C_sf"/>
</dbReference>
<dbReference type="GO" id="GO:0000155">
    <property type="term" value="F:phosphorelay sensor kinase activity"/>
    <property type="evidence" value="ECO:0007669"/>
    <property type="project" value="InterPro"/>
</dbReference>
<proteinExistence type="predicted"/>
<dbReference type="AlphaFoldDB" id="A0A344TH89"/>
<keyword evidence="1" id="KW-0812">Transmembrane</keyword>
<feature type="transmembrane region" description="Helical" evidence="1">
    <location>
        <begin position="70"/>
        <end position="87"/>
    </location>
</feature>
<dbReference type="EMBL" id="CP030850">
    <property type="protein sequence ID" value="AXE18010.1"/>
    <property type="molecule type" value="Genomic_DNA"/>
</dbReference>
<protein>
    <recommendedName>
        <fullName evidence="2">Signal transduction histidine kinase internal region domain-containing protein</fullName>
    </recommendedName>
</protein>
<dbReference type="GO" id="GO:0016020">
    <property type="term" value="C:membrane"/>
    <property type="evidence" value="ECO:0007669"/>
    <property type="project" value="InterPro"/>
</dbReference>
<dbReference type="InterPro" id="IPR010559">
    <property type="entry name" value="Sig_transdc_His_kin_internal"/>
</dbReference>
<evidence type="ECO:0000256" key="1">
    <source>
        <dbReference type="SAM" id="Phobius"/>
    </source>
</evidence>
<feature type="transmembrane region" description="Helical" evidence="1">
    <location>
        <begin position="43"/>
        <end position="61"/>
    </location>
</feature>
<keyword evidence="1" id="KW-1133">Transmembrane helix</keyword>
<feature type="transmembrane region" description="Helical" evidence="1">
    <location>
        <begin position="112"/>
        <end position="131"/>
    </location>
</feature>
<reference evidence="3 4" key="1">
    <citation type="submission" date="2018-07" db="EMBL/GenBank/DDBJ databases">
        <title>Genome sequencing of Runella.</title>
        <authorList>
            <person name="Baek M.-G."/>
            <person name="Yi H."/>
        </authorList>
    </citation>
    <scope>NUCLEOTIDE SEQUENCE [LARGE SCALE GENOMIC DNA]</scope>
    <source>
        <strain evidence="3 4">HYN0085</strain>
    </source>
</reference>
<dbReference type="OrthoDB" id="9792992at2"/>
<gene>
    <name evidence="3" type="ORF">DR864_09820</name>
</gene>
<dbReference type="PANTHER" id="PTHR34220">
    <property type="entry name" value="SENSOR HISTIDINE KINASE YPDA"/>
    <property type="match status" value="1"/>
</dbReference>
<keyword evidence="1" id="KW-0472">Membrane</keyword>
<dbReference type="RefSeq" id="WP_114066795.1">
    <property type="nucleotide sequence ID" value="NZ_CP030850.1"/>
</dbReference>